<feature type="compositionally biased region" description="Pro residues" evidence="1">
    <location>
        <begin position="1"/>
        <end position="10"/>
    </location>
</feature>
<feature type="compositionally biased region" description="Basic residues" evidence="1">
    <location>
        <begin position="54"/>
        <end position="63"/>
    </location>
</feature>
<accession>Q2HPX4</accession>
<proteinExistence type="predicted"/>
<evidence type="ECO:0000256" key="1">
    <source>
        <dbReference type="SAM" id="MobiDB-lite"/>
    </source>
</evidence>
<organism evidence="2">
    <name type="scientific">Alicycliphilus sp. R-24604</name>
    <dbReference type="NCBI Taxonomy" id="343021"/>
    <lineage>
        <taxon>Bacteria</taxon>
        <taxon>Pseudomonadati</taxon>
        <taxon>Pseudomonadota</taxon>
        <taxon>Betaproteobacteria</taxon>
        <taxon>Burkholderiales</taxon>
        <taxon>Comamonadaceae</taxon>
        <taxon>Alicycliphilus</taxon>
    </lineage>
</organism>
<feature type="non-terminal residue" evidence="2">
    <location>
        <position position="1"/>
    </location>
</feature>
<feature type="compositionally biased region" description="Basic residues" evidence="1">
    <location>
        <begin position="195"/>
        <end position="210"/>
    </location>
</feature>
<feature type="compositionally biased region" description="Basic and acidic residues" evidence="1">
    <location>
        <begin position="121"/>
        <end position="131"/>
    </location>
</feature>
<reference evidence="2" key="1">
    <citation type="journal article" date="2006" name="Environ. Microbiol.">
        <title>The incidence of nirS and nirK and their genetic heterogeneity in cultivated denitrifiers.</title>
        <authorList>
            <person name="Heylen K."/>
            <person name="Gevers D."/>
            <person name="Vanparys B."/>
            <person name="Wittebolle L."/>
            <person name="Geets J."/>
            <person name="Boon N."/>
            <person name="De Vos P."/>
        </authorList>
    </citation>
    <scope>NUCLEOTIDE SEQUENCE</scope>
    <source>
        <strain evidence="2">R-24604</strain>
    </source>
</reference>
<dbReference type="EMBL" id="AM230888">
    <property type="protein sequence ID" value="CAJ76796.1"/>
    <property type="molecule type" value="Genomic_DNA"/>
</dbReference>
<feature type="non-terminal residue" evidence="2">
    <location>
        <position position="236"/>
    </location>
</feature>
<name>Q2HPX4_9BURK</name>
<evidence type="ECO:0000313" key="2">
    <source>
        <dbReference type="EMBL" id="CAJ76796.1"/>
    </source>
</evidence>
<protein>
    <submittedName>
        <fullName evidence="2">Nitrite reductase</fullName>
    </submittedName>
</protein>
<feature type="region of interest" description="Disordered" evidence="1">
    <location>
        <begin position="1"/>
        <end position="236"/>
    </location>
</feature>
<feature type="compositionally biased region" description="Low complexity" evidence="1">
    <location>
        <begin position="224"/>
        <end position="236"/>
    </location>
</feature>
<gene>
    <name evidence="2" type="primary">nirS</name>
</gene>
<sequence length="236" mass="26628">GHQQPVPPRAPRSRHRGQPPEARVPGQRQGNRQDLDGGLHRPDEPEDDADRHRQVPARRRLRRLAPLLPDGSQRLRQGRGDRHQDQQAGSHRGRGQDPAPRPRRQLQASEVRPRLGYLGPGRREHRGDRHRPGQAQGQRLEGGAVAQGPGRWFAVHQDAPQVQQPVGRYRAQPRSQDQPERGRVRHPRPVQGASGHRHRRLRQAGRRRCQARGAARSTTRRATRSGSPSGAPRTRS</sequence>
<feature type="compositionally biased region" description="Basic and acidic residues" evidence="1">
    <location>
        <begin position="31"/>
        <end position="53"/>
    </location>
</feature>
<dbReference type="AlphaFoldDB" id="Q2HPX4"/>